<keyword evidence="1" id="KW-1185">Reference proteome</keyword>
<proteinExistence type="predicted"/>
<dbReference type="Gene3D" id="3.10.10.10">
    <property type="entry name" value="HIV Type 1 Reverse Transcriptase, subunit A, domain 1"/>
    <property type="match status" value="1"/>
</dbReference>
<name>A0A915I555_ROMCU</name>
<sequence>MLDNDFIEQSCSPWAAPLFFAKKKDDPDPTVPAILSAAALRPKEIDADVNAITCAMTKKPISQPTLSNHMPLNADYALPPVKAITITFHKEVKQAQAADPTITKIVASHCTTNSVKHPIVFFAEDGLLYRQIKDN</sequence>
<reference evidence="2" key="1">
    <citation type="submission" date="2022-11" db="UniProtKB">
        <authorList>
            <consortium name="WormBaseParasite"/>
        </authorList>
    </citation>
    <scope>IDENTIFICATION</scope>
</reference>
<dbReference type="Proteomes" id="UP000887565">
    <property type="component" value="Unplaced"/>
</dbReference>
<protein>
    <submittedName>
        <fullName evidence="2">Uncharacterized protein</fullName>
    </submittedName>
</protein>
<evidence type="ECO:0000313" key="2">
    <source>
        <dbReference type="WBParaSite" id="nRc.2.0.1.t08891-RA"/>
    </source>
</evidence>
<dbReference type="AlphaFoldDB" id="A0A915I555"/>
<organism evidence="1 2">
    <name type="scientific">Romanomermis culicivorax</name>
    <name type="common">Nematode worm</name>
    <dbReference type="NCBI Taxonomy" id="13658"/>
    <lineage>
        <taxon>Eukaryota</taxon>
        <taxon>Metazoa</taxon>
        <taxon>Ecdysozoa</taxon>
        <taxon>Nematoda</taxon>
        <taxon>Enoplea</taxon>
        <taxon>Dorylaimia</taxon>
        <taxon>Mermithida</taxon>
        <taxon>Mermithoidea</taxon>
        <taxon>Mermithidae</taxon>
        <taxon>Romanomermis</taxon>
    </lineage>
</organism>
<dbReference type="WBParaSite" id="nRc.2.0.1.t08891-RA">
    <property type="protein sequence ID" value="nRc.2.0.1.t08891-RA"/>
    <property type="gene ID" value="nRc.2.0.1.g08891"/>
</dbReference>
<evidence type="ECO:0000313" key="1">
    <source>
        <dbReference type="Proteomes" id="UP000887565"/>
    </source>
</evidence>
<accession>A0A915I555</accession>